<evidence type="ECO:0000256" key="3">
    <source>
        <dbReference type="ARBA" id="ARBA00011881"/>
    </source>
</evidence>
<dbReference type="InterPro" id="IPR050793">
    <property type="entry name" value="CMP-NeuNAc_synthase"/>
</dbReference>
<keyword evidence="9" id="KW-1185">Reference proteome</keyword>
<dbReference type="NCBIfam" id="TIGR01670">
    <property type="entry name" value="KdsC-phosphatas"/>
    <property type="match status" value="1"/>
</dbReference>
<dbReference type="EC" id="3.1.3.45" evidence="7"/>
<proteinExistence type="inferred from homology"/>
<evidence type="ECO:0000256" key="7">
    <source>
        <dbReference type="PIRNR" id="PIRNR006118"/>
    </source>
</evidence>
<keyword evidence="4 7" id="KW-0479">Metal-binding</keyword>
<comment type="function">
    <text evidence="7">Catalyzes the hydrolysis of 3-deoxy-D-manno-octulosonate 8-phosphate (KDO 8-P) to 3-deoxy-D-manno-octulosonate (KDO) and inorganic phosphate.</text>
</comment>
<accession>A0ABU3B8H3</accession>
<dbReference type="Proteomes" id="UP001259982">
    <property type="component" value="Unassembled WGS sequence"/>
</dbReference>
<comment type="similarity">
    <text evidence="2 7">Belongs to the KdsC family.</text>
</comment>
<evidence type="ECO:0000313" key="9">
    <source>
        <dbReference type="Proteomes" id="UP001259982"/>
    </source>
</evidence>
<dbReference type="SFLD" id="SFLDG01138">
    <property type="entry name" value="C1.6.2:_Deoxy-d-mannose-octulo"/>
    <property type="match status" value="1"/>
</dbReference>
<dbReference type="GO" id="GO:0016787">
    <property type="term" value="F:hydrolase activity"/>
    <property type="evidence" value="ECO:0007669"/>
    <property type="project" value="UniProtKB-KW"/>
</dbReference>
<dbReference type="EMBL" id="JAVRHY010000004">
    <property type="protein sequence ID" value="MDT0618107.1"/>
    <property type="molecule type" value="Genomic_DNA"/>
</dbReference>
<dbReference type="InterPro" id="IPR036412">
    <property type="entry name" value="HAD-like_sf"/>
</dbReference>
<evidence type="ECO:0000256" key="4">
    <source>
        <dbReference type="ARBA" id="ARBA00022723"/>
    </source>
</evidence>
<dbReference type="SUPFAM" id="SSF56784">
    <property type="entry name" value="HAD-like"/>
    <property type="match status" value="1"/>
</dbReference>
<keyword evidence="5 7" id="KW-0378">Hydrolase</keyword>
<gene>
    <name evidence="8" type="ORF">RM531_06450</name>
</gene>
<evidence type="ECO:0000256" key="5">
    <source>
        <dbReference type="ARBA" id="ARBA00022801"/>
    </source>
</evidence>
<dbReference type="CDD" id="cd01630">
    <property type="entry name" value="HAD_KDO-like"/>
    <property type="match status" value="1"/>
</dbReference>
<evidence type="ECO:0000256" key="2">
    <source>
        <dbReference type="ARBA" id="ARBA00005893"/>
    </source>
</evidence>
<dbReference type="SFLD" id="SFLDG01136">
    <property type="entry name" value="C1.6:_Phosphoserine_Phosphatas"/>
    <property type="match status" value="1"/>
</dbReference>
<dbReference type="RefSeq" id="WP_311658155.1">
    <property type="nucleotide sequence ID" value="NZ_JAVRHY010000004.1"/>
</dbReference>
<dbReference type="InterPro" id="IPR023214">
    <property type="entry name" value="HAD_sf"/>
</dbReference>
<dbReference type="PIRSF" id="PIRSF006118">
    <property type="entry name" value="KDO8-P_Ptase"/>
    <property type="match status" value="1"/>
</dbReference>
<dbReference type="SFLD" id="SFLDS00003">
    <property type="entry name" value="Haloacid_Dehalogenase"/>
    <property type="match status" value="1"/>
</dbReference>
<dbReference type="Pfam" id="PF08282">
    <property type="entry name" value="Hydrolase_3"/>
    <property type="match status" value="1"/>
</dbReference>
<dbReference type="InterPro" id="IPR010023">
    <property type="entry name" value="KdsC_fam"/>
</dbReference>
<comment type="cofactor">
    <cofactor evidence="1 7">
        <name>Mg(2+)</name>
        <dbReference type="ChEBI" id="CHEBI:18420"/>
    </cofactor>
</comment>
<dbReference type="Gene3D" id="3.40.50.1000">
    <property type="entry name" value="HAD superfamily/HAD-like"/>
    <property type="match status" value="1"/>
</dbReference>
<evidence type="ECO:0000313" key="8">
    <source>
        <dbReference type="EMBL" id="MDT0618107.1"/>
    </source>
</evidence>
<keyword evidence="6 7" id="KW-0460">Magnesium</keyword>
<organism evidence="8 9">
    <name type="scientific">Spectribacter acetivorans</name>
    <dbReference type="NCBI Taxonomy" id="3075603"/>
    <lineage>
        <taxon>Bacteria</taxon>
        <taxon>Pseudomonadati</taxon>
        <taxon>Pseudomonadota</taxon>
        <taxon>Gammaproteobacteria</taxon>
        <taxon>Salinisphaerales</taxon>
        <taxon>Salinisphaeraceae</taxon>
        <taxon>Spectribacter</taxon>
    </lineage>
</organism>
<evidence type="ECO:0000256" key="6">
    <source>
        <dbReference type="ARBA" id="ARBA00022842"/>
    </source>
</evidence>
<comment type="caution">
    <text evidence="8">The sequence shown here is derived from an EMBL/GenBank/DDBJ whole genome shotgun (WGS) entry which is preliminary data.</text>
</comment>
<name>A0ABU3B8H3_9GAMM</name>
<dbReference type="PANTHER" id="PTHR21485:SF3">
    <property type="entry name" value="N-ACYLNEURAMINATE CYTIDYLYLTRANSFERASE"/>
    <property type="match status" value="1"/>
</dbReference>
<keyword evidence="7" id="KW-0448">Lipopolysaccharide biosynthesis</keyword>
<comment type="subunit">
    <text evidence="3 7">Homotetramer.</text>
</comment>
<reference evidence="8 9" key="1">
    <citation type="submission" date="2023-09" db="EMBL/GenBank/DDBJ databases">
        <authorList>
            <person name="Rey-Velasco X."/>
        </authorList>
    </citation>
    <scope>NUCLEOTIDE SEQUENCE [LARGE SCALE GENOMIC DNA]</scope>
    <source>
        <strain evidence="8 9">P385</strain>
    </source>
</reference>
<dbReference type="PANTHER" id="PTHR21485">
    <property type="entry name" value="HAD SUPERFAMILY MEMBERS CMAS AND KDSC"/>
    <property type="match status" value="1"/>
</dbReference>
<evidence type="ECO:0000256" key="1">
    <source>
        <dbReference type="ARBA" id="ARBA00001946"/>
    </source>
</evidence>
<sequence>MSDWQTRAAAVELAVFDVDGVLTDGRLWLGPDGMELKTMHVRDGLGLKRLQAAGITPAVISGRPSRAVEDRLLDLGLQYITLDCDDKLAAFQGLLEERGIDAARAAVMGDDLPDLPLMEQAGVALAVADAVPEVRAAADWISRAAGGHGAVREACDLLVAAREG</sequence>
<comment type="catalytic activity">
    <reaction evidence="7">
        <text>3-deoxy-alpha-D-manno-2-octulosonate-8-phosphate + H2O = 3-deoxy-alpha-D-manno-oct-2-ulosonate + phosphate</text>
        <dbReference type="Rhea" id="RHEA:11500"/>
        <dbReference type="ChEBI" id="CHEBI:15377"/>
        <dbReference type="ChEBI" id="CHEBI:43474"/>
        <dbReference type="ChEBI" id="CHEBI:85985"/>
        <dbReference type="ChEBI" id="CHEBI:85986"/>
        <dbReference type="EC" id="3.1.3.45"/>
    </reaction>
</comment>
<protein>
    <recommendedName>
        <fullName evidence="7">3-deoxy-D-manno-octulosonate 8-phosphate phosphatase KdsC</fullName>
        <ecNumber evidence="7">3.1.3.45</ecNumber>
    </recommendedName>
    <alternativeName>
        <fullName evidence="7">KDO 8-P phosphatase</fullName>
    </alternativeName>
</protein>